<dbReference type="InterPro" id="IPR015919">
    <property type="entry name" value="Cadherin-like_sf"/>
</dbReference>
<evidence type="ECO:0000313" key="6">
    <source>
        <dbReference type="Proteomes" id="UP001355298"/>
    </source>
</evidence>
<evidence type="ECO:0000259" key="4">
    <source>
        <dbReference type="PROSITE" id="PS50268"/>
    </source>
</evidence>
<dbReference type="Gene3D" id="4.10.1080.10">
    <property type="entry name" value="TSP type-3 repeat"/>
    <property type="match status" value="2"/>
</dbReference>
<dbReference type="Pfam" id="PF02412">
    <property type="entry name" value="TSP_3"/>
    <property type="match status" value="3"/>
</dbReference>
<dbReference type="PANTHER" id="PTHR10199">
    <property type="entry name" value="THROMBOSPONDIN"/>
    <property type="match status" value="1"/>
</dbReference>
<sequence length="946" mass="101273">MKANFTKIGILLLFGLLFNSTDLLAQTNRILNNDRLRIGNGSQNSINSAGNMEQPFYYNGSTYRKLTFSTYPLDIQWAVGGDGTNNWNTDGSLVLNPIFNNQTFDYSNFTVTNPTTGDGYGQIKTSGNIDINGQTFLVENIYELLQPEGYIGIKVKITNISGSPASNVRLWVGTRDDYVGGSDRPTKTRGNLINEEFVALDNQADQAKAIKISTSEEAILFFSNSDRAYSTINSCCSFNNATNQDPTTNLITETGDGSYALYVRFDDLGVNESDELIWYYGAGTLPEIDEIIARVASAAIGAFDNISYASADYAATTAEAGTGYYVLVPDESTAPTEAQIKAGVDYNGVSVITAENAAMPADIEHVFNLTGLAAYTDYDFYFVSEYFNGTDNVFTEIISEDLHTKEAPPILNSFTPETAAYEETVTLTGANLLTTSGVTINGINASYNVIDSETVEITVPNGAEDFYIELTNESGTSSIESEISDTTGNCSTGWYGAWQTITPVENGILNTVTLKLDNTDPNNDYDLFLELHETDNDPASASPGVKFNSLLGTSETITMSANTPANEVQFTFSSNLELVANVSYYVVLKEAPGNPSGTGLQRVYKQCSGSGTTDGGAGNQFGRLYYKFTVSPILNVSNPPTDISISQNTIQENNVAGQVVGSFSTSDADVSDTHDYAIVSGSGDTDNASFTINGGNLEAVEVFDYETKTSYSIRISTKDPEGNSFEKIFTINILDDTDEDGDGINDATDNCVNVANADQTDTDSDGMGNVCDDDDDNDGTPDDEDAFPNDTDEDTDTDGDGTGDNADEDDDNDGTPDDEDAFPKDPTEDTDTDGDGTGDNADEDDDNDGTPDSEDAFPKDDSEDTDTDGDGTGDNADGDDDNDGTPDSEDAFPKDDSEDTDTDGDGTGDNADEDDDNDGTPDSEDAFPKDDSEDTDTDGDGTGDNA</sequence>
<feature type="compositionally biased region" description="Acidic residues" evidence="3">
    <location>
        <begin position="771"/>
        <end position="820"/>
    </location>
</feature>
<dbReference type="SUPFAM" id="SSF81296">
    <property type="entry name" value="E set domains"/>
    <property type="match status" value="1"/>
</dbReference>
<keyword evidence="2" id="KW-0106">Calcium</keyword>
<dbReference type="Gene3D" id="2.60.40.10">
    <property type="entry name" value="Immunoglobulins"/>
    <property type="match status" value="1"/>
</dbReference>
<dbReference type="InterPro" id="IPR013783">
    <property type="entry name" value="Ig-like_fold"/>
</dbReference>
<feature type="domain" description="Cadherin" evidence="4">
    <location>
        <begin position="642"/>
        <end position="744"/>
    </location>
</feature>
<dbReference type="InterPro" id="IPR028974">
    <property type="entry name" value="TSP_type-3_rpt"/>
</dbReference>
<proteinExistence type="predicted"/>
<feature type="non-terminal residue" evidence="5">
    <location>
        <position position="946"/>
    </location>
</feature>
<reference evidence="5 6" key="1">
    <citation type="submission" date="2024-01" db="EMBL/GenBank/DDBJ databases">
        <title>The strains designed SYSU M86414 and SYSU M84420 isolated from the marine sediment in San Sha City (Hainan Province, China).</title>
        <authorList>
            <person name="Guo D."/>
        </authorList>
    </citation>
    <scope>NUCLEOTIDE SEQUENCE [LARGE SCALE GENOMIC DNA]</scope>
    <source>
        <strain evidence="5 6">SYSU M84420</strain>
    </source>
</reference>
<name>A0ABU6IUZ3_9FLAO</name>
<dbReference type="EMBL" id="JAYMGW010000028">
    <property type="protein sequence ID" value="MEC4266955.1"/>
    <property type="molecule type" value="Genomic_DNA"/>
</dbReference>
<feature type="region of interest" description="Disordered" evidence="3">
    <location>
        <begin position="755"/>
        <end position="946"/>
    </location>
</feature>
<dbReference type="InterPro" id="IPR002126">
    <property type="entry name" value="Cadherin-like_dom"/>
</dbReference>
<keyword evidence="1" id="KW-0732">Signal</keyword>
<evidence type="ECO:0000256" key="1">
    <source>
        <dbReference type="ARBA" id="ARBA00022729"/>
    </source>
</evidence>
<dbReference type="Pfam" id="PF01833">
    <property type="entry name" value="TIG"/>
    <property type="match status" value="1"/>
</dbReference>
<evidence type="ECO:0000313" key="5">
    <source>
        <dbReference type="EMBL" id="MEC4266955.1"/>
    </source>
</evidence>
<dbReference type="RefSeq" id="WP_326407886.1">
    <property type="nucleotide sequence ID" value="NZ_JAYMGW010000028.1"/>
</dbReference>
<evidence type="ECO:0000256" key="2">
    <source>
        <dbReference type="ARBA" id="ARBA00022837"/>
    </source>
</evidence>
<protein>
    <submittedName>
        <fullName evidence="5">Cadherin repeat domain-containing protein</fullName>
    </submittedName>
</protein>
<dbReference type="CDD" id="cd11304">
    <property type="entry name" value="Cadherin_repeat"/>
    <property type="match status" value="1"/>
</dbReference>
<dbReference type="Proteomes" id="UP001355298">
    <property type="component" value="Unassembled WGS sequence"/>
</dbReference>
<dbReference type="InterPro" id="IPR002909">
    <property type="entry name" value="IPT_dom"/>
</dbReference>
<dbReference type="InterPro" id="IPR014756">
    <property type="entry name" value="Ig_E-set"/>
</dbReference>
<organism evidence="5 6">
    <name type="scientific">Flagellimonas halotolerans</name>
    <dbReference type="NCBI Taxonomy" id="3112164"/>
    <lineage>
        <taxon>Bacteria</taxon>
        <taxon>Pseudomonadati</taxon>
        <taxon>Bacteroidota</taxon>
        <taxon>Flavobacteriia</taxon>
        <taxon>Flavobacteriales</taxon>
        <taxon>Flavobacteriaceae</taxon>
        <taxon>Flagellimonas</taxon>
    </lineage>
</organism>
<accession>A0ABU6IUZ3</accession>
<evidence type="ECO:0000256" key="3">
    <source>
        <dbReference type="SAM" id="MobiDB-lite"/>
    </source>
</evidence>
<dbReference type="InterPro" id="IPR003367">
    <property type="entry name" value="Thrombospondin_3-like_rpt"/>
</dbReference>
<feature type="compositionally biased region" description="Acidic residues" evidence="3">
    <location>
        <begin position="828"/>
        <end position="946"/>
    </location>
</feature>
<keyword evidence="6" id="KW-1185">Reference proteome</keyword>
<dbReference type="PROSITE" id="PS50268">
    <property type="entry name" value="CADHERIN_2"/>
    <property type="match status" value="1"/>
</dbReference>
<dbReference type="SUPFAM" id="SSF49313">
    <property type="entry name" value="Cadherin-like"/>
    <property type="match status" value="1"/>
</dbReference>
<gene>
    <name evidence="5" type="ORF">VOP03_16505</name>
</gene>
<comment type="caution">
    <text evidence="5">The sequence shown here is derived from an EMBL/GenBank/DDBJ whole genome shotgun (WGS) entry which is preliminary data.</text>
</comment>
<dbReference type="SUPFAM" id="SSF103647">
    <property type="entry name" value="TSP type-3 repeat"/>
    <property type="match status" value="1"/>
</dbReference>